<dbReference type="GO" id="GO:0046872">
    <property type="term" value="F:metal ion binding"/>
    <property type="evidence" value="ECO:0007669"/>
    <property type="project" value="UniProtKB-KW"/>
</dbReference>
<reference evidence="6" key="1">
    <citation type="journal article" date="2014" name="Front. Microbiol.">
        <title>High frequency of phylogenetically diverse reductive dehalogenase-homologous genes in deep subseafloor sedimentary metagenomes.</title>
        <authorList>
            <person name="Kawai M."/>
            <person name="Futagami T."/>
            <person name="Toyoda A."/>
            <person name="Takaki Y."/>
            <person name="Nishi S."/>
            <person name="Hori S."/>
            <person name="Arai W."/>
            <person name="Tsubouchi T."/>
            <person name="Morono Y."/>
            <person name="Uchiyama I."/>
            <person name="Ito T."/>
            <person name="Fujiyama A."/>
            <person name="Inagaki F."/>
            <person name="Takami H."/>
        </authorList>
    </citation>
    <scope>NUCLEOTIDE SEQUENCE</scope>
    <source>
        <strain evidence="6">Expedition CK06-06</strain>
    </source>
</reference>
<dbReference type="SUPFAM" id="SSF53732">
    <property type="entry name" value="Aconitase iron-sulfur domain"/>
    <property type="match status" value="1"/>
</dbReference>
<name>X1EZC8_9ZZZZ</name>
<dbReference type="InterPro" id="IPR036008">
    <property type="entry name" value="Aconitase_4Fe-4S_dom"/>
</dbReference>
<dbReference type="InterPro" id="IPR018136">
    <property type="entry name" value="Aconitase_4Fe-4S_BS"/>
</dbReference>
<dbReference type="Gene3D" id="3.30.499.10">
    <property type="entry name" value="Aconitase, domain 3"/>
    <property type="match status" value="2"/>
</dbReference>
<evidence type="ECO:0000256" key="4">
    <source>
        <dbReference type="ARBA" id="ARBA00023239"/>
    </source>
</evidence>
<dbReference type="GO" id="GO:0019752">
    <property type="term" value="P:carboxylic acid metabolic process"/>
    <property type="evidence" value="ECO:0007669"/>
    <property type="project" value="UniProtKB-ARBA"/>
</dbReference>
<dbReference type="PRINTS" id="PR00415">
    <property type="entry name" value="ACONITASE"/>
</dbReference>
<dbReference type="InterPro" id="IPR050067">
    <property type="entry name" value="IPM_dehydratase_rel_enz"/>
</dbReference>
<sequence length="441" mass="47495">MGKTIIEKIIQDHTKEEVEPEKIVWMDLDIRSARDFGGPNVVKNYEEEYGDAPVADREKTFFTFDLCVPPSSLKYADNQQICREFSRGQGIEVFDVDWGIGSHVLMEEGLARAASTVVGTDSHLNILGAVGSFGQGMGDVDSTFAFKTGKTWFEVPQTVRVLIKGSFSSPTTAKDLTLCILKKLGTKKAALKAVEFYGEAVRGLDLPGRITLCSMVTEMAGIIGFIPEYGDSLKTEIENFSGTIFSPHKADENCSYSDTLEIDVSGLSPQVAVPFAPDNVQDVSELKGVKIDTGFIGSCTNGRTEDLAHASQILKGKKIKEGVTLKVVPATKRVYKEILERGILEDLFRSGAIISNPGCSGCAEGHIGLTGKGEVQASAGKVETAATCFSEANAKDFTVLNPTLMPVKEPGPAARAKPSTSSMFIPLVCRIKSTAGRSRSE</sequence>
<organism evidence="6">
    <name type="scientific">marine sediment metagenome</name>
    <dbReference type="NCBI Taxonomy" id="412755"/>
    <lineage>
        <taxon>unclassified sequences</taxon>
        <taxon>metagenomes</taxon>
        <taxon>ecological metagenomes</taxon>
    </lineage>
</organism>
<accession>X1EZC8</accession>
<evidence type="ECO:0000256" key="3">
    <source>
        <dbReference type="ARBA" id="ARBA00023014"/>
    </source>
</evidence>
<evidence type="ECO:0000256" key="2">
    <source>
        <dbReference type="ARBA" id="ARBA00023004"/>
    </source>
</evidence>
<protein>
    <recommendedName>
        <fullName evidence="5">Aconitase/3-isopropylmalate dehydratase large subunit alpha/beta/alpha domain-containing protein</fullName>
    </recommendedName>
</protein>
<evidence type="ECO:0000313" key="6">
    <source>
        <dbReference type="EMBL" id="GAH25695.1"/>
    </source>
</evidence>
<dbReference type="InterPro" id="IPR015931">
    <property type="entry name" value="Acnase/IPM_dHydase_lsu_aba_1/3"/>
</dbReference>
<comment type="caution">
    <text evidence="6">The sequence shown here is derived from an EMBL/GenBank/DDBJ whole genome shotgun (WGS) entry which is preliminary data.</text>
</comment>
<dbReference type="GO" id="GO:0016829">
    <property type="term" value="F:lyase activity"/>
    <property type="evidence" value="ECO:0007669"/>
    <property type="project" value="UniProtKB-KW"/>
</dbReference>
<keyword evidence="3" id="KW-0411">Iron-sulfur</keyword>
<proteinExistence type="predicted"/>
<dbReference type="AlphaFoldDB" id="X1EZC8"/>
<dbReference type="PANTHER" id="PTHR43822:SF2">
    <property type="entry name" value="HOMOACONITASE, MITOCHONDRIAL"/>
    <property type="match status" value="1"/>
</dbReference>
<dbReference type="Pfam" id="PF00330">
    <property type="entry name" value="Aconitase"/>
    <property type="match status" value="1"/>
</dbReference>
<dbReference type="InterPro" id="IPR001030">
    <property type="entry name" value="Acoase/IPM_deHydtase_lsu_aba"/>
</dbReference>
<dbReference type="GO" id="GO:0051536">
    <property type="term" value="F:iron-sulfur cluster binding"/>
    <property type="evidence" value="ECO:0007669"/>
    <property type="project" value="UniProtKB-KW"/>
</dbReference>
<keyword evidence="4" id="KW-0456">Lyase</keyword>
<evidence type="ECO:0000256" key="1">
    <source>
        <dbReference type="ARBA" id="ARBA00022723"/>
    </source>
</evidence>
<keyword evidence="2" id="KW-0408">Iron</keyword>
<keyword evidence="1" id="KW-0479">Metal-binding</keyword>
<dbReference type="PANTHER" id="PTHR43822">
    <property type="entry name" value="HOMOACONITASE, MITOCHONDRIAL-RELATED"/>
    <property type="match status" value="1"/>
</dbReference>
<evidence type="ECO:0000259" key="5">
    <source>
        <dbReference type="Pfam" id="PF00330"/>
    </source>
</evidence>
<dbReference type="EMBL" id="BARU01000025">
    <property type="protein sequence ID" value="GAH25695.1"/>
    <property type="molecule type" value="Genomic_DNA"/>
</dbReference>
<dbReference type="PROSITE" id="PS00450">
    <property type="entry name" value="ACONITASE_1"/>
    <property type="match status" value="1"/>
</dbReference>
<feature type="domain" description="Aconitase/3-isopropylmalate dehydratase large subunit alpha/beta/alpha" evidence="5">
    <location>
        <begin position="7"/>
        <end position="374"/>
    </location>
</feature>
<gene>
    <name evidence="6" type="ORF">S03H2_00218</name>
</gene>